<dbReference type="GeneID" id="75915211"/>
<dbReference type="EMBL" id="MU620927">
    <property type="protein sequence ID" value="KAI8578704.1"/>
    <property type="molecule type" value="Genomic_DNA"/>
</dbReference>
<keyword evidence="2" id="KW-1185">Reference proteome</keyword>
<name>A0AAD5E8J8_UMBRA</name>
<reference evidence="1" key="2">
    <citation type="journal article" date="2022" name="Proc. Natl. Acad. Sci. U.S.A.">
        <title>Diploid-dominant life cycles characterize the early evolution of Fungi.</title>
        <authorList>
            <person name="Amses K.R."/>
            <person name="Simmons D.R."/>
            <person name="Longcore J.E."/>
            <person name="Mondo S.J."/>
            <person name="Seto K."/>
            <person name="Jeronimo G.H."/>
            <person name="Bonds A.E."/>
            <person name="Quandt C.A."/>
            <person name="Davis W.J."/>
            <person name="Chang Y."/>
            <person name="Federici B.A."/>
            <person name="Kuo A."/>
            <person name="LaButti K."/>
            <person name="Pangilinan J."/>
            <person name="Andreopoulos W."/>
            <person name="Tritt A."/>
            <person name="Riley R."/>
            <person name="Hundley H."/>
            <person name="Johnson J."/>
            <person name="Lipzen A."/>
            <person name="Barry K."/>
            <person name="Lang B.F."/>
            <person name="Cuomo C.A."/>
            <person name="Buchler N.E."/>
            <person name="Grigoriev I.V."/>
            <person name="Spatafora J.W."/>
            <person name="Stajich J.E."/>
            <person name="James T.Y."/>
        </authorList>
    </citation>
    <scope>NUCLEOTIDE SEQUENCE</scope>
    <source>
        <strain evidence="1">AG</strain>
    </source>
</reference>
<proteinExistence type="predicted"/>
<comment type="caution">
    <text evidence="1">The sequence shown here is derived from an EMBL/GenBank/DDBJ whole genome shotgun (WGS) entry which is preliminary data.</text>
</comment>
<evidence type="ECO:0000313" key="1">
    <source>
        <dbReference type="EMBL" id="KAI8578704.1"/>
    </source>
</evidence>
<protein>
    <submittedName>
        <fullName evidence="1">Uncharacterized protein</fullName>
    </submittedName>
</protein>
<accession>A0AAD5E8J8</accession>
<dbReference type="RefSeq" id="XP_051443708.1">
    <property type="nucleotide sequence ID" value="XM_051589866.1"/>
</dbReference>
<organism evidence="1 2">
    <name type="scientific">Umbelopsis ramanniana AG</name>
    <dbReference type="NCBI Taxonomy" id="1314678"/>
    <lineage>
        <taxon>Eukaryota</taxon>
        <taxon>Fungi</taxon>
        <taxon>Fungi incertae sedis</taxon>
        <taxon>Mucoromycota</taxon>
        <taxon>Mucoromycotina</taxon>
        <taxon>Umbelopsidomycetes</taxon>
        <taxon>Umbelopsidales</taxon>
        <taxon>Umbelopsidaceae</taxon>
        <taxon>Umbelopsis</taxon>
    </lineage>
</organism>
<dbReference type="AlphaFoldDB" id="A0AAD5E8J8"/>
<gene>
    <name evidence="1" type="ORF">K450DRAFT_246121</name>
</gene>
<evidence type="ECO:0000313" key="2">
    <source>
        <dbReference type="Proteomes" id="UP001206595"/>
    </source>
</evidence>
<sequence length="82" mass="9381">MIKCVMNLGKFKCRALEGVLERLRLLEPMIVLKMRSFETLSQVIFLSTTHLYSLSLSVVLTDKQHLPNLNVVHSSRSKTCHP</sequence>
<dbReference type="Proteomes" id="UP001206595">
    <property type="component" value="Unassembled WGS sequence"/>
</dbReference>
<reference evidence="1" key="1">
    <citation type="submission" date="2021-06" db="EMBL/GenBank/DDBJ databases">
        <authorList>
            <consortium name="DOE Joint Genome Institute"/>
            <person name="Mondo S.J."/>
            <person name="Amses K.R."/>
            <person name="Simmons D.R."/>
            <person name="Longcore J.E."/>
            <person name="Seto K."/>
            <person name="Alves G.H."/>
            <person name="Bonds A.E."/>
            <person name="Quandt C.A."/>
            <person name="Davis W.J."/>
            <person name="Chang Y."/>
            <person name="Letcher P.M."/>
            <person name="Powell M.J."/>
            <person name="Kuo A."/>
            <person name="Labutti K."/>
            <person name="Pangilinan J."/>
            <person name="Andreopoulos W."/>
            <person name="Tritt A."/>
            <person name="Riley R."/>
            <person name="Hundley H."/>
            <person name="Johnson J."/>
            <person name="Lipzen A."/>
            <person name="Barry K."/>
            <person name="Berbee M.L."/>
            <person name="Buchler N.E."/>
            <person name="Grigoriev I.V."/>
            <person name="Spatafora J.W."/>
            <person name="Stajich J.E."/>
            <person name="James T.Y."/>
        </authorList>
    </citation>
    <scope>NUCLEOTIDE SEQUENCE</scope>
    <source>
        <strain evidence="1">AG</strain>
    </source>
</reference>